<accession>A0A498KCT8</accession>
<dbReference type="Proteomes" id="UP000290289">
    <property type="component" value="Chromosome 2"/>
</dbReference>
<proteinExistence type="predicted"/>
<organism evidence="1 2">
    <name type="scientific">Malus domestica</name>
    <name type="common">Apple</name>
    <name type="synonym">Pyrus malus</name>
    <dbReference type="NCBI Taxonomy" id="3750"/>
    <lineage>
        <taxon>Eukaryota</taxon>
        <taxon>Viridiplantae</taxon>
        <taxon>Streptophyta</taxon>
        <taxon>Embryophyta</taxon>
        <taxon>Tracheophyta</taxon>
        <taxon>Spermatophyta</taxon>
        <taxon>Magnoliopsida</taxon>
        <taxon>eudicotyledons</taxon>
        <taxon>Gunneridae</taxon>
        <taxon>Pentapetalae</taxon>
        <taxon>rosids</taxon>
        <taxon>fabids</taxon>
        <taxon>Rosales</taxon>
        <taxon>Rosaceae</taxon>
        <taxon>Amygdaloideae</taxon>
        <taxon>Maleae</taxon>
        <taxon>Malus</taxon>
    </lineage>
</organism>
<name>A0A498KCT8_MALDO</name>
<keyword evidence="2" id="KW-1185">Reference proteome</keyword>
<reference evidence="1 2" key="1">
    <citation type="submission" date="2018-10" db="EMBL/GenBank/DDBJ databases">
        <title>A high-quality apple genome assembly.</title>
        <authorList>
            <person name="Hu J."/>
        </authorList>
    </citation>
    <scope>NUCLEOTIDE SEQUENCE [LARGE SCALE GENOMIC DNA]</scope>
    <source>
        <strain evidence="2">cv. HFTH1</strain>
        <tissue evidence="1">Young leaf</tissue>
    </source>
</reference>
<sequence length="80" mass="8609">MCLICTCPPPFSTRLFGNSLASGSIRTLNLSEFGKFSCEFSETKPSGRGWGPKQTISFGNSLASSSIETPKLSEFGQEHS</sequence>
<evidence type="ECO:0000313" key="1">
    <source>
        <dbReference type="EMBL" id="RXI05358.1"/>
    </source>
</evidence>
<comment type="caution">
    <text evidence="1">The sequence shown here is derived from an EMBL/GenBank/DDBJ whole genome shotgun (WGS) entry which is preliminary data.</text>
</comment>
<gene>
    <name evidence="1" type="ORF">DVH24_006615</name>
</gene>
<evidence type="ECO:0000313" key="2">
    <source>
        <dbReference type="Proteomes" id="UP000290289"/>
    </source>
</evidence>
<protein>
    <submittedName>
        <fullName evidence="1">Uncharacterized protein</fullName>
    </submittedName>
</protein>
<dbReference type="EMBL" id="RDQH01000328">
    <property type="protein sequence ID" value="RXI05358.1"/>
    <property type="molecule type" value="Genomic_DNA"/>
</dbReference>
<dbReference type="AlphaFoldDB" id="A0A498KCT8"/>